<dbReference type="Proteomes" id="UP001054837">
    <property type="component" value="Unassembled WGS sequence"/>
</dbReference>
<evidence type="ECO:0000313" key="2">
    <source>
        <dbReference type="EMBL" id="GIY67684.1"/>
    </source>
</evidence>
<accession>A0AAV4VDI6</accession>
<proteinExistence type="predicted"/>
<evidence type="ECO:0000313" key="3">
    <source>
        <dbReference type="Proteomes" id="UP001054837"/>
    </source>
</evidence>
<protein>
    <submittedName>
        <fullName evidence="2">Uncharacterized protein</fullName>
    </submittedName>
</protein>
<feature type="compositionally biased region" description="Basic and acidic residues" evidence="1">
    <location>
        <begin position="60"/>
        <end position="69"/>
    </location>
</feature>
<dbReference type="AlphaFoldDB" id="A0AAV4VDI6"/>
<organism evidence="2 3">
    <name type="scientific">Caerostris darwini</name>
    <dbReference type="NCBI Taxonomy" id="1538125"/>
    <lineage>
        <taxon>Eukaryota</taxon>
        <taxon>Metazoa</taxon>
        <taxon>Ecdysozoa</taxon>
        <taxon>Arthropoda</taxon>
        <taxon>Chelicerata</taxon>
        <taxon>Arachnida</taxon>
        <taxon>Araneae</taxon>
        <taxon>Araneomorphae</taxon>
        <taxon>Entelegynae</taxon>
        <taxon>Araneoidea</taxon>
        <taxon>Araneidae</taxon>
        <taxon>Caerostris</taxon>
    </lineage>
</organism>
<feature type="region of interest" description="Disordered" evidence="1">
    <location>
        <begin position="60"/>
        <end position="95"/>
    </location>
</feature>
<gene>
    <name evidence="2" type="ORF">CDAR_35631</name>
</gene>
<evidence type="ECO:0000256" key="1">
    <source>
        <dbReference type="SAM" id="MobiDB-lite"/>
    </source>
</evidence>
<keyword evidence="3" id="KW-1185">Reference proteome</keyword>
<sequence>MDSHGSEGTKSTDHVHGIAIPLHPGQFKGRLVVPPSNPMYLQRVEGVAKQIVVVKRNDSFKGAEKKKGTCECPPKMASSRQMRHPEPSIGAYWKV</sequence>
<comment type="caution">
    <text evidence="2">The sequence shown here is derived from an EMBL/GenBank/DDBJ whole genome shotgun (WGS) entry which is preliminary data.</text>
</comment>
<reference evidence="2 3" key="1">
    <citation type="submission" date="2021-06" db="EMBL/GenBank/DDBJ databases">
        <title>Caerostris darwini draft genome.</title>
        <authorList>
            <person name="Kono N."/>
            <person name="Arakawa K."/>
        </authorList>
    </citation>
    <scope>NUCLEOTIDE SEQUENCE [LARGE SCALE GENOMIC DNA]</scope>
</reference>
<dbReference type="EMBL" id="BPLQ01012768">
    <property type="protein sequence ID" value="GIY67684.1"/>
    <property type="molecule type" value="Genomic_DNA"/>
</dbReference>
<name>A0AAV4VDI6_9ARAC</name>